<reference evidence="1" key="1">
    <citation type="submission" date="2024-02" db="EMBL/GenBank/DDBJ databases">
        <authorList>
            <consortium name="ELIXIR-Norway"/>
            <consortium name="Elixir Norway"/>
        </authorList>
    </citation>
    <scope>NUCLEOTIDE SEQUENCE</scope>
</reference>
<accession>A0ABP0VHG1</accession>
<evidence type="ECO:0000313" key="2">
    <source>
        <dbReference type="Proteomes" id="UP001497444"/>
    </source>
</evidence>
<protein>
    <submittedName>
        <fullName evidence="1">Uncharacterized protein</fullName>
    </submittedName>
</protein>
<proteinExistence type="predicted"/>
<keyword evidence="2" id="KW-1185">Reference proteome</keyword>
<organism evidence="1 2">
    <name type="scientific">Sphagnum jensenii</name>
    <dbReference type="NCBI Taxonomy" id="128206"/>
    <lineage>
        <taxon>Eukaryota</taxon>
        <taxon>Viridiplantae</taxon>
        <taxon>Streptophyta</taxon>
        <taxon>Embryophyta</taxon>
        <taxon>Bryophyta</taxon>
        <taxon>Sphagnophytina</taxon>
        <taxon>Sphagnopsida</taxon>
        <taxon>Sphagnales</taxon>
        <taxon>Sphagnaceae</taxon>
        <taxon>Sphagnum</taxon>
    </lineage>
</organism>
<sequence>MQTVGFEVVEVFKLATSFCANAVEGQLDHNSTTPSCEKAVEDLPDEKEPTWHAAVARLVNLSTRPAIERTLIRPNVILLDNRNKVLRMVGPAGKEYFPKRVMLDSGVQPLMLGRSAFHGLGMKKSDLDKCPFHIQTSVGAGSTKWLTRNPLRLTFLPGHQFDETTTRVPAVVTGAESYDVLVGSAVLYPLGFVLDY</sequence>
<name>A0ABP0VHG1_9BRYO</name>
<comment type="caution">
    <text evidence="1">The sequence shown here is derived from an EMBL/GenBank/DDBJ whole genome shotgun (WGS) entry which is preliminary data.</text>
</comment>
<dbReference type="EMBL" id="CAXAQS010000944">
    <property type="protein sequence ID" value="CAK9253869.1"/>
    <property type="molecule type" value="Genomic_DNA"/>
</dbReference>
<gene>
    <name evidence="1" type="ORF">CSSPJE1EN1_LOCUS29247</name>
</gene>
<evidence type="ECO:0000313" key="1">
    <source>
        <dbReference type="EMBL" id="CAK9253869.1"/>
    </source>
</evidence>
<dbReference type="Proteomes" id="UP001497444">
    <property type="component" value="Unassembled WGS sequence"/>
</dbReference>